<dbReference type="Pfam" id="PF00378">
    <property type="entry name" value="ECH_1"/>
    <property type="match status" value="1"/>
</dbReference>
<dbReference type="Gene3D" id="3.90.226.10">
    <property type="entry name" value="2-enoyl-CoA Hydratase, Chain A, domain 1"/>
    <property type="match status" value="1"/>
</dbReference>
<evidence type="ECO:0000256" key="5">
    <source>
        <dbReference type="ARBA" id="ARBA00022832"/>
    </source>
</evidence>
<dbReference type="GO" id="GO:0016509">
    <property type="term" value="F:long-chain (3S)-3-hydroxyacyl-CoA dehydrogenase (NAD+) activity"/>
    <property type="evidence" value="ECO:0007669"/>
    <property type="project" value="TreeGrafter"/>
</dbReference>
<dbReference type="InterPro" id="IPR006176">
    <property type="entry name" value="3-OHacyl-CoA_DH_NAD-bd"/>
</dbReference>
<keyword evidence="5" id="KW-0276">Fatty acid metabolism</keyword>
<dbReference type="GO" id="GO:0070403">
    <property type="term" value="F:NAD+ binding"/>
    <property type="evidence" value="ECO:0007669"/>
    <property type="project" value="InterPro"/>
</dbReference>
<dbReference type="InterPro" id="IPR008927">
    <property type="entry name" value="6-PGluconate_DH-like_C_sf"/>
</dbReference>
<dbReference type="InterPro" id="IPR036291">
    <property type="entry name" value="NAD(P)-bd_dom_sf"/>
</dbReference>
<comment type="similarity">
    <text evidence="3">In the N-terminal section; belongs to the enoyl-CoA hydratase/isomerase family.</text>
</comment>
<dbReference type="PROSITE" id="PS00067">
    <property type="entry name" value="3HCDH"/>
    <property type="match status" value="1"/>
</dbReference>
<evidence type="ECO:0000256" key="7">
    <source>
        <dbReference type="ARBA" id="ARBA00023002"/>
    </source>
</evidence>
<dbReference type="SUPFAM" id="SSF48179">
    <property type="entry name" value="6-phosphogluconate dehydrogenase C-terminal domain-like"/>
    <property type="match status" value="2"/>
</dbReference>
<dbReference type="EMBL" id="JAODNV010000018">
    <property type="protein sequence ID" value="MCT8991724.1"/>
    <property type="molecule type" value="Genomic_DNA"/>
</dbReference>
<evidence type="ECO:0000313" key="16">
    <source>
        <dbReference type="Proteomes" id="UP001149009"/>
    </source>
</evidence>
<comment type="catalytic activity">
    <reaction evidence="12">
        <text>a (3S)-3-hydroxyacyl-CoA + NAD(+) = a 3-oxoacyl-CoA + NADH + H(+)</text>
        <dbReference type="Rhea" id="RHEA:22432"/>
        <dbReference type="ChEBI" id="CHEBI:15378"/>
        <dbReference type="ChEBI" id="CHEBI:57318"/>
        <dbReference type="ChEBI" id="CHEBI:57540"/>
        <dbReference type="ChEBI" id="CHEBI:57945"/>
        <dbReference type="ChEBI" id="CHEBI:90726"/>
        <dbReference type="EC" id="1.1.1.35"/>
    </reaction>
</comment>
<sequence>MTVSGKVWRVLERRNMELGPKGEPARTLTHWRYTKDGEGIVWLIFDRAGQSTNTLSEEVLVELNLVLEDLKGLNAKGLVIRSAKKSGFAAGADIRDFRGVTNASEIESRLARGHELLDRLANLSIPTVAVIHGHCLGGGLELALACRHRIAVSGASLGFPEVLLGLHPGLGGTFRLTSLIDPVEAMTMMLTGRPVHARKAKALGLVDEVVEERHVANAVRAAVAGKLKPARPGLKAGVMSLAPARRMAANRMRAEAQKNAPEKHYPAPYRLIGLWEEHGGDPKAMQRAEIRSFSELLTGPTAQNLVRVFFLRERLKSLAKGESGISRVHVIGAGTMGGDIAAWCAARGLRVTLTDLDPQAIARAIGRASSFYDKRLHSSLERRDALDRLTPDFEGVGVRQADLVIEAVAEKEGVKRRVYEEIAPRMKPGAILATNTSSIPLESLREGLLFAERFVGLHFFNPVTRMQLVEIVTHDAVSEETLSRARAFCGDISRLPAPVRSAPGFLVNRALTPYLVEAFLMFDEGVPKEVIDRAARDFGMPMGPMELADRVGLDICLEVARMLKERLPDPMPEVPDWLVQKVEAGETGRKAGRGLYVYDENGKPKREEVKIAEGAQVPRDSETADRLVLPMLNTLVRCLREGVVEEEEVADAAMIFGTGFAPFRGGPLHYARERGVDEITAKLHALAQKYGDRFAPDEGWERLKT</sequence>
<dbReference type="CDD" id="cd06558">
    <property type="entry name" value="crotonase-like"/>
    <property type="match status" value="1"/>
</dbReference>
<evidence type="ECO:0000256" key="4">
    <source>
        <dbReference type="ARBA" id="ARBA00012076"/>
    </source>
</evidence>
<dbReference type="Gene3D" id="3.40.50.720">
    <property type="entry name" value="NAD(P)-binding Rossmann-like Domain"/>
    <property type="match status" value="1"/>
</dbReference>
<dbReference type="InterPro" id="IPR050136">
    <property type="entry name" value="FA_oxidation_alpha_subunit"/>
</dbReference>
<keyword evidence="6" id="KW-0442">Lipid degradation</keyword>
<evidence type="ECO:0000256" key="12">
    <source>
        <dbReference type="ARBA" id="ARBA00049556"/>
    </source>
</evidence>
<comment type="caution">
    <text evidence="15">The sequence shown here is derived from an EMBL/GenBank/DDBJ whole genome shotgun (WGS) entry which is preliminary data.</text>
</comment>
<evidence type="ECO:0000256" key="10">
    <source>
        <dbReference type="ARBA" id="ARBA00023239"/>
    </source>
</evidence>
<keyword evidence="8" id="KW-0520">NAD</keyword>
<organism evidence="15 16">
    <name type="scientific">Chelativorans petroleitrophicus</name>
    <dbReference type="NCBI Taxonomy" id="2975484"/>
    <lineage>
        <taxon>Bacteria</taxon>
        <taxon>Pseudomonadati</taxon>
        <taxon>Pseudomonadota</taxon>
        <taxon>Alphaproteobacteria</taxon>
        <taxon>Hyphomicrobiales</taxon>
        <taxon>Phyllobacteriaceae</taxon>
        <taxon>Chelativorans</taxon>
    </lineage>
</organism>
<gene>
    <name evidence="15" type="ORF">NYR54_15735</name>
</gene>
<feature type="domain" description="3-hydroxyacyl-CoA dehydrogenase NAD binding" evidence="14">
    <location>
        <begin position="328"/>
        <end position="499"/>
    </location>
</feature>
<evidence type="ECO:0000256" key="1">
    <source>
        <dbReference type="ARBA" id="ARBA00005005"/>
    </source>
</evidence>
<evidence type="ECO:0000256" key="6">
    <source>
        <dbReference type="ARBA" id="ARBA00022963"/>
    </source>
</evidence>
<keyword evidence="9" id="KW-0443">Lipid metabolism</keyword>
<dbReference type="RefSeq" id="WP_261516655.1">
    <property type="nucleotide sequence ID" value="NZ_JAODNV010000018.1"/>
</dbReference>
<dbReference type="InterPro" id="IPR006108">
    <property type="entry name" value="3HC_DH_C"/>
</dbReference>
<evidence type="ECO:0000259" key="14">
    <source>
        <dbReference type="Pfam" id="PF02737"/>
    </source>
</evidence>
<feature type="domain" description="3-hydroxyacyl-CoA dehydrogenase C-terminal" evidence="13">
    <location>
        <begin position="504"/>
        <end position="598"/>
    </location>
</feature>
<comment type="similarity">
    <text evidence="2">In the central section; belongs to the 3-hydroxyacyl-CoA dehydrogenase family.</text>
</comment>
<keyword evidence="11" id="KW-0511">Multifunctional enzyme</keyword>
<evidence type="ECO:0000313" key="15">
    <source>
        <dbReference type="EMBL" id="MCT8991724.1"/>
    </source>
</evidence>
<evidence type="ECO:0000256" key="11">
    <source>
        <dbReference type="ARBA" id="ARBA00023268"/>
    </source>
</evidence>
<dbReference type="Pfam" id="PF00725">
    <property type="entry name" value="3HCDH"/>
    <property type="match status" value="1"/>
</dbReference>
<keyword evidence="10" id="KW-0456">Lyase</keyword>
<dbReference type="PANTHER" id="PTHR43612">
    <property type="entry name" value="TRIFUNCTIONAL ENZYME SUBUNIT ALPHA"/>
    <property type="match status" value="1"/>
</dbReference>
<protein>
    <recommendedName>
        <fullName evidence="4">enoyl-CoA hydratase</fullName>
        <ecNumber evidence="4">4.2.1.17</ecNumber>
    </recommendedName>
</protein>
<evidence type="ECO:0000259" key="13">
    <source>
        <dbReference type="Pfam" id="PF00725"/>
    </source>
</evidence>
<evidence type="ECO:0000256" key="8">
    <source>
        <dbReference type="ARBA" id="ARBA00023027"/>
    </source>
</evidence>
<dbReference type="SUPFAM" id="SSF52096">
    <property type="entry name" value="ClpP/crotonase"/>
    <property type="match status" value="1"/>
</dbReference>
<proteinExistence type="inferred from homology"/>
<dbReference type="Proteomes" id="UP001149009">
    <property type="component" value="Unassembled WGS sequence"/>
</dbReference>
<dbReference type="SUPFAM" id="SSF51735">
    <property type="entry name" value="NAD(P)-binding Rossmann-fold domains"/>
    <property type="match status" value="1"/>
</dbReference>
<reference evidence="15" key="1">
    <citation type="submission" date="2022-08" db="EMBL/GenBank/DDBJ databases">
        <title>Chelativorans sichuanense sp. nov., a paraffin oil-degrading bacterium isolated from a mixture of oil-based drill cuttings and paddy soil.</title>
        <authorList>
            <person name="Yu J."/>
            <person name="Liu H."/>
            <person name="Chen Q."/>
        </authorList>
    </citation>
    <scope>NUCLEOTIDE SEQUENCE</scope>
    <source>
        <strain evidence="15">SCAU 2101</strain>
    </source>
</reference>
<keyword evidence="7" id="KW-0560">Oxidoreductase</keyword>
<dbReference type="InterPro" id="IPR001753">
    <property type="entry name" value="Enoyl-CoA_hydra/iso"/>
</dbReference>
<dbReference type="InterPro" id="IPR029045">
    <property type="entry name" value="ClpP/crotonase-like_dom_sf"/>
</dbReference>
<dbReference type="PANTHER" id="PTHR43612:SF3">
    <property type="entry name" value="TRIFUNCTIONAL ENZYME SUBUNIT ALPHA, MITOCHONDRIAL"/>
    <property type="match status" value="1"/>
</dbReference>
<evidence type="ECO:0000256" key="2">
    <source>
        <dbReference type="ARBA" id="ARBA00007005"/>
    </source>
</evidence>
<dbReference type="AlphaFoldDB" id="A0A9X2XBM9"/>
<comment type="pathway">
    <text evidence="1">Lipid metabolism; fatty acid beta-oxidation.</text>
</comment>
<dbReference type="InterPro" id="IPR006180">
    <property type="entry name" value="3-OHacyl-CoA_DH_CS"/>
</dbReference>
<dbReference type="GO" id="GO:0006635">
    <property type="term" value="P:fatty acid beta-oxidation"/>
    <property type="evidence" value="ECO:0007669"/>
    <property type="project" value="TreeGrafter"/>
</dbReference>
<keyword evidence="16" id="KW-1185">Reference proteome</keyword>
<evidence type="ECO:0000256" key="3">
    <source>
        <dbReference type="ARBA" id="ARBA00008750"/>
    </source>
</evidence>
<evidence type="ECO:0000256" key="9">
    <source>
        <dbReference type="ARBA" id="ARBA00023098"/>
    </source>
</evidence>
<name>A0A9X2XBM9_9HYPH</name>
<accession>A0A9X2XBM9</accession>
<dbReference type="Gene3D" id="1.10.1040.50">
    <property type="match status" value="1"/>
</dbReference>
<dbReference type="GO" id="GO:0004300">
    <property type="term" value="F:enoyl-CoA hydratase activity"/>
    <property type="evidence" value="ECO:0007669"/>
    <property type="project" value="UniProtKB-EC"/>
</dbReference>
<dbReference type="EC" id="4.2.1.17" evidence="4"/>
<dbReference type="Pfam" id="PF02737">
    <property type="entry name" value="3HCDH_N"/>
    <property type="match status" value="1"/>
</dbReference>